<reference evidence="4" key="1">
    <citation type="submission" date="2022-06" db="EMBL/GenBank/DDBJ databases">
        <title>Novel species in genus Dyadobacter.</title>
        <authorList>
            <person name="Ma C."/>
        </authorList>
    </citation>
    <scope>NUCLEOTIDE SEQUENCE</scope>
    <source>
        <strain evidence="4">CY22</strain>
    </source>
</reference>
<dbReference type="InterPro" id="IPR000182">
    <property type="entry name" value="GNAT_dom"/>
</dbReference>
<evidence type="ECO:0000256" key="1">
    <source>
        <dbReference type="ARBA" id="ARBA00022679"/>
    </source>
</evidence>
<dbReference type="EMBL" id="CP098805">
    <property type="protein sequence ID" value="USJ32892.1"/>
    <property type="molecule type" value="Genomic_DNA"/>
</dbReference>
<dbReference type="CDD" id="cd04301">
    <property type="entry name" value="NAT_SF"/>
    <property type="match status" value="1"/>
</dbReference>
<keyword evidence="1 4" id="KW-0808">Transferase</keyword>
<dbReference type="PANTHER" id="PTHR43800:SF1">
    <property type="entry name" value="PEPTIDYL-LYSINE N-ACETYLTRANSFERASE YJAB"/>
    <property type="match status" value="1"/>
</dbReference>
<dbReference type="PANTHER" id="PTHR43800">
    <property type="entry name" value="PEPTIDYL-LYSINE N-ACETYLTRANSFERASE YJAB"/>
    <property type="match status" value="1"/>
</dbReference>
<evidence type="ECO:0000313" key="5">
    <source>
        <dbReference type="Proteomes" id="UP001055420"/>
    </source>
</evidence>
<proteinExistence type="predicted"/>
<dbReference type="Proteomes" id="UP001055420">
    <property type="component" value="Chromosome"/>
</dbReference>
<name>A0ABY4XR47_9BACT</name>
<dbReference type="SUPFAM" id="SSF55729">
    <property type="entry name" value="Acyl-CoA N-acyltransferases (Nat)"/>
    <property type="match status" value="1"/>
</dbReference>
<dbReference type="Pfam" id="PF13508">
    <property type="entry name" value="Acetyltransf_7"/>
    <property type="match status" value="1"/>
</dbReference>
<sequence length="148" mass="16466">MHFQILPLSESDFTEVTSIWEASVRASHHFLSEADIQFYKPLILNGYLPILSLFRIRAASGGIAGFIGVAERRIEMLFVQPDNFGNGIGKALCRFAVQELGAWEVDVNEDNQEALKFYIKMGFKIVGRSPLDPSGKPFPILHLKANAG</sequence>
<keyword evidence="2 4" id="KW-0012">Acyltransferase</keyword>
<evidence type="ECO:0000256" key="2">
    <source>
        <dbReference type="ARBA" id="ARBA00023315"/>
    </source>
</evidence>
<dbReference type="GO" id="GO:0016746">
    <property type="term" value="F:acyltransferase activity"/>
    <property type="evidence" value="ECO:0007669"/>
    <property type="project" value="UniProtKB-KW"/>
</dbReference>
<accession>A0ABY4XR47</accession>
<protein>
    <submittedName>
        <fullName evidence="4">GNAT family N-acetyltransferase</fullName>
        <ecNumber evidence="4">2.3.1.-</ecNumber>
    </submittedName>
</protein>
<gene>
    <name evidence="4" type="ORF">NFI80_09100</name>
</gene>
<dbReference type="RefSeq" id="WP_235163309.1">
    <property type="nucleotide sequence ID" value="NZ_CP098805.1"/>
</dbReference>
<evidence type="ECO:0000259" key="3">
    <source>
        <dbReference type="PROSITE" id="PS51186"/>
    </source>
</evidence>
<evidence type="ECO:0000313" key="4">
    <source>
        <dbReference type="EMBL" id="USJ32892.1"/>
    </source>
</evidence>
<feature type="domain" description="N-acetyltransferase" evidence="3">
    <location>
        <begin position="3"/>
        <end position="145"/>
    </location>
</feature>
<keyword evidence="5" id="KW-1185">Reference proteome</keyword>
<dbReference type="Gene3D" id="3.40.630.30">
    <property type="match status" value="1"/>
</dbReference>
<dbReference type="InterPro" id="IPR016181">
    <property type="entry name" value="Acyl_CoA_acyltransferase"/>
</dbReference>
<dbReference type="EC" id="2.3.1.-" evidence="4"/>
<dbReference type="PROSITE" id="PS51186">
    <property type="entry name" value="GNAT"/>
    <property type="match status" value="1"/>
</dbReference>
<organism evidence="4 5">
    <name type="scientific">Dyadobacter chenhuakuii</name>
    <dbReference type="NCBI Taxonomy" id="2909339"/>
    <lineage>
        <taxon>Bacteria</taxon>
        <taxon>Pseudomonadati</taxon>
        <taxon>Bacteroidota</taxon>
        <taxon>Cytophagia</taxon>
        <taxon>Cytophagales</taxon>
        <taxon>Spirosomataceae</taxon>
        <taxon>Dyadobacter</taxon>
    </lineage>
</organism>